<evidence type="ECO:0000256" key="1">
    <source>
        <dbReference type="ARBA" id="ARBA00003654"/>
    </source>
</evidence>
<evidence type="ECO:0000256" key="8">
    <source>
        <dbReference type="ARBA" id="ARBA00023220"/>
    </source>
</evidence>
<dbReference type="GO" id="GO:0005102">
    <property type="term" value="F:signaling receptor binding"/>
    <property type="evidence" value="ECO:0007669"/>
    <property type="project" value="TreeGrafter"/>
</dbReference>
<dbReference type="FunFam" id="3.90.215.10:FF:000001">
    <property type="entry name" value="Tenascin isoform 1"/>
    <property type="match status" value="1"/>
</dbReference>
<dbReference type="EMBL" id="AFYH01030718">
    <property type="status" value="NOT_ANNOTATED_CDS"/>
    <property type="molecule type" value="Genomic_DNA"/>
</dbReference>
<dbReference type="EMBL" id="AFYH01030719">
    <property type="status" value="NOT_ANNOTATED_CDS"/>
    <property type="molecule type" value="Genomic_DNA"/>
</dbReference>
<sequence>HNARGAMLQKNCATFRAVFLLSTVASVLCESHETCPEVKIVGLSASDKLSVLRGCPGLPGATGQPGAPGIPGPMGPPGLPGLKGAVGPPGLEGQKGDKGDPGISGVVGETGENVQCSKGARNCKQLLDKGVTLSGWYTIYNKYCKALTVLCDMDTDGGGWLVFQRRMDGSVDFYRSWESYKEGFGNQFTEFWLGNENVHTLTENGHFELRVDLEDFENKKTFAKYESFKLLGESDLYKLDLGGFMESTAGDSLSYHNGRPFSTHDKDNDEGAMNCAVVTVGAWWYGACYHSNLNGRYLKGQQGSNVYGIDWRTGRGIGYSYKYTDMKFRPV</sequence>
<dbReference type="PROSITE" id="PS00514">
    <property type="entry name" value="FIBRINOGEN_C_1"/>
    <property type="match status" value="1"/>
</dbReference>
<dbReference type="EMBL" id="AFYH01030720">
    <property type="status" value="NOT_ANNOTATED_CDS"/>
    <property type="molecule type" value="Genomic_DNA"/>
</dbReference>
<dbReference type="GO" id="GO:0003823">
    <property type="term" value="F:antigen binding"/>
    <property type="evidence" value="ECO:0007669"/>
    <property type="project" value="TreeGrafter"/>
</dbReference>
<evidence type="ECO:0000256" key="11">
    <source>
        <dbReference type="SAM" id="MobiDB-lite"/>
    </source>
</evidence>
<evidence type="ECO:0000256" key="12">
    <source>
        <dbReference type="SAM" id="SignalP"/>
    </source>
</evidence>
<name>H3B6Y7_LATCH</name>
<keyword evidence="8" id="KW-1216">Complement system impairing toxin</keyword>
<keyword evidence="7" id="KW-1015">Disulfide bond</keyword>
<dbReference type="InterPro" id="IPR050373">
    <property type="entry name" value="Fibrinogen_C-term_domain"/>
</dbReference>
<keyword evidence="5" id="KW-0800">Toxin</keyword>
<dbReference type="SMART" id="SM00186">
    <property type="entry name" value="FBG"/>
    <property type="match status" value="1"/>
</dbReference>
<dbReference type="GO" id="GO:0005615">
    <property type="term" value="C:extracellular space"/>
    <property type="evidence" value="ECO:0007669"/>
    <property type="project" value="TreeGrafter"/>
</dbReference>
<reference evidence="14" key="3">
    <citation type="submission" date="2025-09" db="UniProtKB">
        <authorList>
            <consortium name="Ensembl"/>
        </authorList>
    </citation>
    <scope>IDENTIFICATION</scope>
</reference>
<dbReference type="InParanoid" id="H3B6Y7"/>
<dbReference type="OMA" id="CISNINV"/>
<evidence type="ECO:0000256" key="2">
    <source>
        <dbReference type="ARBA" id="ARBA00004613"/>
    </source>
</evidence>
<dbReference type="InterPro" id="IPR036056">
    <property type="entry name" value="Fibrinogen-like_C"/>
</dbReference>
<keyword evidence="4" id="KW-0964">Secreted</keyword>
<dbReference type="HOGENOM" id="CLU_038628_3_3_1"/>
<dbReference type="InterPro" id="IPR008160">
    <property type="entry name" value="Collagen"/>
</dbReference>
<comment type="function">
    <text evidence="1">Initiates complement activation and/or interferes in platelet aggregation and/or blood coagulation.</text>
</comment>
<feature type="signal peptide" evidence="12">
    <location>
        <begin position="1"/>
        <end position="29"/>
    </location>
</feature>
<dbReference type="Gene3D" id="4.10.530.10">
    <property type="entry name" value="Gamma-fibrinogen Carboxyl Terminal Fragment, domain 2"/>
    <property type="match status" value="1"/>
</dbReference>
<dbReference type="InterPro" id="IPR020837">
    <property type="entry name" value="Fibrinogen_CS"/>
</dbReference>
<accession>H3B6Y7</accession>
<dbReference type="AlphaFoldDB" id="H3B6Y7"/>
<dbReference type="SUPFAM" id="SSF56496">
    <property type="entry name" value="Fibrinogen C-terminal domain-like"/>
    <property type="match status" value="1"/>
</dbReference>
<dbReference type="GO" id="GO:0097367">
    <property type="term" value="F:carbohydrate derivative binding"/>
    <property type="evidence" value="ECO:0007669"/>
    <property type="project" value="TreeGrafter"/>
</dbReference>
<dbReference type="Bgee" id="ENSLACG00000015555">
    <property type="expression patterns" value="Expressed in pelvic fin and 5 other cell types or tissues"/>
</dbReference>
<keyword evidence="15" id="KW-1185">Reference proteome</keyword>
<evidence type="ECO:0000256" key="10">
    <source>
        <dbReference type="ARBA" id="ARBA00023278"/>
    </source>
</evidence>
<evidence type="ECO:0000313" key="14">
    <source>
        <dbReference type="Ensembl" id="ENSLACP00000017658.1"/>
    </source>
</evidence>
<dbReference type="Ensembl" id="ENSLACT00000017788.1">
    <property type="protein sequence ID" value="ENSLACP00000017658.1"/>
    <property type="gene ID" value="ENSLACG00000015555.1"/>
</dbReference>
<evidence type="ECO:0000259" key="13">
    <source>
        <dbReference type="PROSITE" id="PS51406"/>
    </source>
</evidence>
<dbReference type="GO" id="GO:0090729">
    <property type="term" value="F:toxin activity"/>
    <property type="evidence" value="ECO:0007669"/>
    <property type="project" value="UniProtKB-KW"/>
</dbReference>
<feature type="compositionally biased region" description="Pro residues" evidence="11">
    <location>
        <begin position="68"/>
        <end position="79"/>
    </location>
</feature>
<dbReference type="eggNOG" id="KOG2579">
    <property type="taxonomic scope" value="Eukaryota"/>
</dbReference>
<reference evidence="15" key="1">
    <citation type="submission" date="2011-08" db="EMBL/GenBank/DDBJ databases">
        <title>The draft genome of Latimeria chalumnae.</title>
        <authorList>
            <person name="Di Palma F."/>
            <person name="Alfoldi J."/>
            <person name="Johnson J."/>
            <person name="Berlin A."/>
            <person name="Gnerre S."/>
            <person name="Jaffe D."/>
            <person name="MacCallum I."/>
            <person name="Young S."/>
            <person name="Walker B.J."/>
            <person name="Lander E."/>
            <person name="Lindblad-Toh K."/>
        </authorList>
    </citation>
    <scope>NUCLEOTIDE SEQUENCE [LARGE SCALE GENOMIC DNA]</scope>
    <source>
        <strain evidence="15">Wild caught</strain>
    </source>
</reference>
<comment type="similarity">
    <text evidence="3">Belongs to the ficolin lectin family. Veficolin subfamily.</text>
</comment>
<dbReference type="FunCoup" id="H3B6Y7">
    <property type="interactions" value="75"/>
</dbReference>
<evidence type="ECO:0000256" key="5">
    <source>
        <dbReference type="ARBA" id="ARBA00022656"/>
    </source>
</evidence>
<dbReference type="STRING" id="7897.ENSLACP00000017658"/>
<dbReference type="PROSITE" id="PS51406">
    <property type="entry name" value="FIBRINOGEN_C_2"/>
    <property type="match status" value="1"/>
</dbReference>
<dbReference type="Pfam" id="PF00147">
    <property type="entry name" value="Fibrinogen_C"/>
    <property type="match status" value="1"/>
</dbReference>
<evidence type="ECO:0000256" key="4">
    <source>
        <dbReference type="ARBA" id="ARBA00022525"/>
    </source>
</evidence>
<evidence type="ECO:0000256" key="6">
    <source>
        <dbReference type="ARBA" id="ARBA00022729"/>
    </source>
</evidence>
<organism evidence="14 15">
    <name type="scientific">Latimeria chalumnae</name>
    <name type="common">Coelacanth</name>
    <dbReference type="NCBI Taxonomy" id="7897"/>
    <lineage>
        <taxon>Eukaryota</taxon>
        <taxon>Metazoa</taxon>
        <taxon>Chordata</taxon>
        <taxon>Craniata</taxon>
        <taxon>Vertebrata</taxon>
        <taxon>Euteleostomi</taxon>
        <taxon>Coelacanthiformes</taxon>
        <taxon>Coelacanthidae</taxon>
        <taxon>Latimeria</taxon>
    </lineage>
</organism>
<evidence type="ECO:0000313" key="15">
    <source>
        <dbReference type="Proteomes" id="UP000008672"/>
    </source>
</evidence>
<keyword evidence="10" id="KW-0379">Hydroxylation</keyword>
<reference evidence="14" key="2">
    <citation type="submission" date="2025-08" db="UniProtKB">
        <authorList>
            <consortium name="Ensembl"/>
        </authorList>
    </citation>
    <scope>IDENTIFICATION</scope>
</reference>
<keyword evidence="9" id="KW-1199">Hemostasis impairing toxin</keyword>
<keyword evidence="6 12" id="KW-0732">Signal</keyword>
<evidence type="ECO:0000256" key="3">
    <source>
        <dbReference type="ARBA" id="ARBA00006932"/>
    </source>
</evidence>
<comment type="subcellular location">
    <subcellularLocation>
        <location evidence="2">Secreted</location>
    </subcellularLocation>
</comment>
<evidence type="ECO:0000256" key="7">
    <source>
        <dbReference type="ARBA" id="ARBA00023157"/>
    </source>
</evidence>
<dbReference type="GeneTree" id="ENSGT00940000157531"/>
<dbReference type="PANTHER" id="PTHR19143">
    <property type="entry name" value="FIBRINOGEN/TENASCIN/ANGIOPOEITIN"/>
    <property type="match status" value="1"/>
</dbReference>
<dbReference type="Pfam" id="PF01391">
    <property type="entry name" value="Collagen"/>
    <property type="match status" value="1"/>
</dbReference>
<dbReference type="InterPro" id="IPR002181">
    <property type="entry name" value="Fibrinogen_a/b/g_C_dom"/>
</dbReference>
<feature type="compositionally biased region" description="Low complexity" evidence="11">
    <location>
        <begin position="80"/>
        <end position="91"/>
    </location>
</feature>
<dbReference type="Proteomes" id="UP000008672">
    <property type="component" value="Unassembled WGS sequence"/>
</dbReference>
<dbReference type="GO" id="GO:0001867">
    <property type="term" value="P:complement activation, lectin pathway"/>
    <property type="evidence" value="ECO:0007669"/>
    <property type="project" value="TreeGrafter"/>
</dbReference>
<dbReference type="CDD" id="cd00087">
    <property type="entry name" value="FReD"/>
    <property type="match status" value="1"/>
</dbReference>
<protein>
    <submittedName>
        <fullName evidence="14">Ficolin 3</fullName>
    </submittedName>
</protein>
<dbReference type="PANTHER" id="PTHR19143:SF415">
    <property type="entry name" value="FICOLIN-3"/>
    <property type="match status" value="1"/>
</dbReference>
<dbReference type="InterPro" id="IPR014716">
    <property type="entry name" value="Fibrinogen_a/b/g_C_1"/>
</dbReference>
<feature type="region of interest" description="Disordered" evidence="11">
    <location>
        <begin position="62"/>
        <end position="101"/>
    </location>
</feature>
<dbReference type="Gene3D" id="3.90.215.10">
    <property type="entry name" value="Gamma Fibrinogen, chain A, domain 1"/>
    <property type="match status" value="1"/>
</dbReference>
<gene>
    <name evidence="14" type="primary">LOC102347061</name>
</gene>
<feature type="domain" description="Fibrinogen C-terminal" evidence="13">
    <location>
        <begin position="114"/>
        <end position="331"/>
    </location>
</feature>
<feature type="chain" id="PRO_5003580223" evidence="12">
    <location>
        <begin position="30"/>
        <end position="331"/>
    </location>
</feature>
<evidence type="ECO:0000256" key="9">
    <source>
        <dbReference type="ARBA" id="ARBA00023240"/>
    </source>
</evidence>
<dbReference type="NCBIfam" id="NF040941">
    <property type="entry name" value="GGGWT_bact"/>
    <property type="match status" value="1"/>
</dbReference>
<dbReference type="EMBL" id="AFYH01030717">
    <property type="status" value="NOT_ANNOTATED_CDS"/>
    <property type="molecule type" value="Genomic_DNA"/>
</dbReference>
<proteinExistence type="inferred from homology"/>